<dbReference type="GO" id="GO:0005739">
    <property type="term" value="C:mitochondrion"/>
    <property type="evidence" value="ECO:0007669"/>
    <property type="project" value="UniProtKB-SubCell"/>
</dbReference>
<accession>A0A0N5AD19</accession>
<proteinExistence type="inferred from homology"/>
<name>A0A0N5AD19_9BILA</name>
<dbReference type="InterPro" id="IPR013892">
    <property type="entry name" value="Cyt_c_biogenesis_Cmc1-like"/>
</dbReference>
<dbReference type="WBParaSite" id="SMUV_0000205101-mRNA-1">
    <property type="protein sequence ID" value="SMUV_0000205101-mRNA-1"/>
    <property type="gene ID" value="SMUV_0000205101"/>
</dbReference>
<organism evidence="4 5">
    <name type="scientific">Syphacia muris</name>
    <dbReference type="NCBI Taxonomy" id="451379"/>
    <lineage>
        <taxon>Eukaryota</taxon>
        <taxon>Metazoa</taxon>
        <taxon>Ecdysozoa</taxon>
        <taxon>Nematoda</taxon>
        <taxon>Chromadorea</taxon>
        <taxon>Rhabditida</taxon>
        <taxon>Spirurina</taxon>
        <taxon>Oxyuridomorpha</taxon>
        <taxon>Oxyuroidea</taxon>
        <taxon>Oxyuridae</taxon>
        <taxon>Syphacia</taxon>
    </lineage>
</organism>
<dbReference type="Proteomes" id="UP000046393">
    <property type="component" value="Unplaced"/>
</dbReference>
<evidence type="ECO:0000256" key="2">
    <source>
        <dbReference type="ARBA" id="ARBA00023157"/>
    </source>
</evidence>
<keyword evidence="2" id="KW-1015">Disulfide bond</keyword>
<evidence type="ECO:0000256" key="3">
    <source>
        <dbReference type="RuleBase" id="RU364104"/>
    </source>
</evidence>
<evidence type="ECO:0000313" key="4">
    <source>
        <dbReference type="Proteomes" id="UP000046393"/>
    </source>
</evidence>
<keyword evidence="3" id="KW-0496">Mitochondrion</keyword>
<comment type="subcellular location">
    <subcellularLocation>
        <location evidence="3">Mitochondrion</location>
    </subcellularLocation>
</comment>
<keyword evidence="4" id="KW-1185">Reference proteome</keyword>
<dbReference type="AlphaFoldDB" id="A0A0N5AD19"/>
<comment type="similarity">
    <text evidence="1 3">Belongs to the CMC family.</text>
</comment>
<evidence type="ECO:0000313" key="5">
    <source>
        <dbReference type="WBParaSite" id="SMUV_0000205101-mRNA-1"/>
    </source>
</evidence>
<reference evidence="5" key="1">
    <citation type="submission" date="2017-02" db="UniProtKB">
        <authorList>
            <consortium name="WormBaseParasite"/>
        </authorList>
    </citation>
    <scope>IDENTIFICATION</scope>
</reference>
<protein>
    <recommendedName>
        <fullName evidence="3">COX assembly mitochondrial protein</fullName>
    </recommendedName>
</protein>
<sequence length="92" mass="10924">MLPDLSPHLHTEECNILVQLFRQCQKEHRFRKFFGICSDSYVAVSQCFEIERRLQRKNNGSYTAKTKKKPLQHIPKELYTPKMKKLSEEGKL</sequence>
<dbReference type="STRING" id="451379.A0A0N5AD19"/>
<dbReference type="Pfam" id="PF08583">
    <property type="entry name" value="Cmc1"/>
    <property type="match status" value="1"/>
</dbReference>
<evidence type="ECO:0000256" key="1">
    <source>
        <dbReference type="ARBA" id="ARBA00007347"/>
    </source>
</evidence>